<dbReference type="STRING" id="6239.C29F9.12.1"/>
<dbReference type="PaxDb" id="6239-C29F9.12"/>
<dbReference type="HOGENOM" id="CLU_2906179_0_0_1"/>
<evidence type="ECO:0000313" key="2">
    <source>
        <dbReference type="EMBL" id="CCD66071.1"/>
    </source>
</evidence>
<keyword evidence="3" id="KW-1185">Reference proteome</keyword>
<dbReference type="WormBase" id="C29F9.12">
    <property type="protein sequence ID" value="CE08460"/>
    <property type="gene ID" value="WBGene00016226"/>
</dbReference>
<evidence type="ECO:0000256" key="1">
    <source>
        <dbReference type="SAM" id="MobiDB-lite"/>
    </source>
</evidence>
<name>Q9TZB6_CAEEL</name>
<feature type="region of interest" description="Disordered" evidence="1">
    <location>
        <begin position="1"/>
        <end position="24"/>
    </location>
</feature>
<dbReference type="Bgee" id="WBGene00016226">
    <property type="expression patterns" value="Expressed in germ line (C elegans) and 3 other cell types or tissues"/>
</dbReference>
<dbReference type="AGR" id="WB:WBGene00016226"/>
<organism evidence="2 3">
    <name type="scientific">Caenorhabditis elegans</name>
    <dbReference type="NCBI Taxonomy" id="6239"/>
    <lineage>
        <taxon>Eukaryota</taxon>
        <taxon>Metazoa</taxon>
        <taxon>Ecdysozoa</taxon>
        <taxon>Nematoda</taxon>
        <taxon>Chromadorea</taxon>
        <taxon>Rhabditida</taxon>
        <taxon>Rhabditina</taxon>
        <taxon>Rhabditomorpha</taxon>
        <taxon>Rhabditoidea</taxon>
        <taxon>Rhabditidae</taxon>
        <taxon>Peloderinae</taxon>
        <taxon>Caenorhabditis</taxon>
    </lineage>
</organism>
<dbReference type="UCSC" id="C29F9.12">
    <property type="organism name" value="c. elegans"/>
</dbReference>
<dbReference type="AlphaFoldDB" id="Q9TZB6"/>
<protein>
    <submittedName>
        <fullName evidence="2">Uncharacterized protein</fullName>
    </submittedName>
</protein>
<proteinExistence type="predicted"/>
<dbReference type="CTD" id="183028"/>
<accession>Q9TZB6</accession>
<dbReference type="KEGG" id="cel:CELE_C29F9.12"/>
<dbReference type="RefSeq" id="NP_497147.1">
    <property type="nucleotide sequence ID" value="NM_064746.3"/>
</dbReference>
<dbReference type="Proteomes" id="UP000001940">
    <property type="component" value="Chromosome III"/>
</dbReference>
<dbReference type="EMBL" id="BX284603">
    <property type="protein sequence ID" value="CCD66071.1"/>
    <property type="molecule type" value="Genomic_DNA"/>
</dbReference>
<evidence type="ECO:0000313" key="3">
    <source>
        <dbReference type="Proteomes" id="UP000001940"/>
    </source>
</evidence>
<dbReference type="PIR" id="T33582">
    <property type="entry name" value="T33582"/>
</dbReference>
<sequence length="62" mass="7379">MSILARKPRKETENYNSSRAPSHHQCQLEVIECRFWRRFLPTGGSKIFERKNMSKEKETSSH</sequence>
<gene>
    <name evidence="2 4" type="ORF">C29F9.12</name>
    <name evidence="2" type="ORF">CELE_C29F9.12</name>
</gene>
<dbReference type="InParanoid" id="Q9TZB6"/>
<dbReference type="GeneID" id="183028"/>
<reference evidence="2 3" key="1">
    <citation type="journal article" date="1998" name="Science">
        <title>Genome sequence of the nematode C. elegans: a platform for investigating biology.</title>
        <authorList>
            <consortium name="The C. elegans sequencing consortium"/>
            <person name="Sulson J.E."/>
            <person name="Waterston R."/>
        </authorList>
    </citation>
    <scope>NUCLEOTIDE SEQUENCE [LARGE SCALE GENOMIC DNA]</scope>
    <source>
        <strain evidence="2 3">Bristol N2</strain>
    </source>
</reference>
<evidence type="ECO:0000313" key="4">
    <source>
        <dbReference type="WormBase" id="C29F9.12"/>
    </source>
</evidence>